<feature type="transmembrane region" description="Helical" evidence="9">
    <location>
        <begin position="241"/>
        <end position="261"/>
    </location>
</feature>
<dbReference type="PANTHER" id="PTHR14969:SF28">
    <property type="entry name" value="DIHYDROSPHINGOSINE 1-PHOSPHATE PHOSPHATASE LCB3-RELATED"/>
    <property type="match status" value="1"/>
</dbReference>
<gene>
    <name evidence="11" type="ORF">MAR_006011</name>
</gene>
<feature type="domain" description="Phosphatidic acid phosphatase type 2/haloperoxidase" evidence="10">
    <location>
        <begin position="144"/>
        <end position="259"/>
    </location>
</feature>
<feature type="region of interest" description="Disordered" evidence="8">
    <location>
        <begin position="69"/>
        <end position="94"/>
    </location>
</feature>
<name>A0ABY7D9Y7_MYAAR</name>
<dbReference type="Gene3D" id="1.20.144.10">
    <property type="entry name" value="Phosphatidic acid phosphatase type 2/haloperoxidase"/>
    <property type="match status" value="1"/>
</dbReference>
<evidence type="ECO:0000259" key="10">
    <source>
        <dbReference type="SMART" id="SM00014"/>
    </source>
</evidence>
<evidence type="ECO:0000256" key="5">
    <source>
        <dbReference type="ARBA" id="ARBA00022989"/>
    </source>
</evidence>
<comment type="subcellular location">
    <subcellularLocation>
        <location evidence="1">Endoplasmic reticulum membrane</location>
        <topology evidence="1">Multi-pass membrane protein</topology>
    </subcellularLocation>
</comment>
<evidence type="ECO:0000256" key="8">
    <source>
        <dbReference type="SAM" id="MobiDB-lite"/>
    </source>
</evidence>
<dbReference type="EMBL" id="CP111012">
    <property type="protein sequence ID" value="WAQ93540.1"/>
    <property type="molecule type" value="Genomic_DNA"/>
</dbReference>
<keyword evidence="2 9" id="KW-0812">Transmembrane</keyword>
<dbReference type="InterPro" id="IPR000326">
    <property type="entry name" value="PAP2/HPO"/>
</dbReference>
<evidence type="ECO:0000256" key="1">
    <source>
        <dbReference type="ARBA" id="ARBA00004477"/>
    </source>
</evidence>
<keyword evidence="3" id="KW-0378">Hydrolase</keyword>
<comment type="similarity">
    <text evidence="7">Belongs to the type 2 lipid phosphate phosphatase family.</text>
</comment>
<evidence type="ECO:0000256" key="9">
    <source>
        <dbReference type="SAM" id="Phobius"/>
    </source>
</evidence>
<evidence type="ECO:0000256" key="6">
    <source>
        <dbReference type="ARBA" id="ARBA00023136"/>
    </source>
</evidence>
<dbReference type="SUPFAM" id="SSF48317">
    <property type="entry name" value="Acid phosphatase/Vanadium-dependent haloperoxidase"/>
    <property type="match status" value="1"/>
</dbReference>
<accession>A0ABY7D9Y7</accession>
<proteinExistence type="inferred from homology"/>
<reference evidence="11" key="1">
    <citation type="submission" date="2022-11" db="EMBL/GenBank/DDBJ databases">
        <title>Centuries of genome instability and evolution in soft-shell clam transmissible cancer (bioRxiv).</title>
        <authorList>
            <person name="Hart S.F.M."/>
            <person name="Yonemitsu M.A."/>
            <person name="Giersch R.M."/>
            <person name="Beal B.F."/>
            <person name="Arriagada G."/>
            <person name="Davis B.W."/>
            <person name="Ostrander E.A."/>
            <person name="Goff S.P."/>
            <person name="Metzger M.J."/>
        </authorList>
    </citation>
    <scope>NUCLEOTIDE SEQUENCE</scope>
    <source>
        <strain evidence="11">MELC-2E11</strain>
        <tissue evidence="11">Siphon/mantle</tissue>
    </source>
</reference>
<evidence type="ECO:0000313" key="11">
    <source>
        <dbReference type="EMBL" id="WAQ93540.1"/>
    </source>
</evidence>
<evidence type="ECO:0000256" key="7">
    <source>
        <dbReference type="ARBA" id="ARBA00038324"/>
    </source>
</evidence>
<organism evidence="11 12">
    <name type="scientific">Mya arenaria</name>
    <name type="common">Soft-shell clam</name>
    <dbReference type="NCBI Taxonomy" id="6604"/>
    <lineage>
        <taxon>Eukaryota</taxon>
        <taxon>Metazoa</taxon>
        <taxon>Spiralia</taxon>
        <taxon>Lophotrochozoa</taxon>
        <taxon>Mollusca</taxon>
        <taxon>Bivalvia</taxon>
        <taxon>Autobranchia</taxon>
        <taxon>Heteroconchia</taxon>
        <taxon>Euheterodonta</taxon>
        <taxon>Imparidentia</taxon>
        <taxon>Neoheterodontei</taxon>
        <taxon>Myida</taxon>
        <taxon>Myoidea</taxon>
        <taxon>Myidae</taxon>
        <taxon>Mya</taxon>
    </lineage>
</organism>
<evidence type="ECO:0000313" key="12">
    <source>
        <dbReference type="Proteomes" id="UP001164746"/>
    </source>
</evidence>
<dbReference type="Proteomes" id="UP001164746">
    <property type="component" value="Chromosome 1"/>
</dbReference>
<dbReference type="Pfam" id="PF01569">
    <property type="entry name" value="PAP2"/>
    <property type="match status" value="1"/>
</dbReference>
<keyword evidence="5 9" id="KW-1133">Transmembrane helix</keyword>
<keyword evidence="4" id="KW-0256">Endoplasmic reticulum</keyword>
<feature type="transmembrane region" description="Helical" evidence="9">
    <location>
        <begin position="273"/>
        <end position="293"/>
    </location>
</feature>
<evidence type="ECO:0000256" key="3">
    <source>
        <dbReference type="ARBA" id="ARBA00022801"/>
    </source>
</evidence>
<dbReference type="SMART" id="SM00014">
    <property type="entry name" value="acidPPc"/>
    <property type="match status" value="1"/>
</dbReference>
<dbReference type="CDD" id="cd03388">
    <property type="entry name" value="PAP2_SPPase1"/>
    <property type="match status" value="1"/>
</dbReference>
<dbReference type="InterPro" id="IPR036938">
    <property type="entry name" value="PAP2/HPO_sf"/>
</dbReference>
<sequence>MGIVNFLNSPQIVAKFQKICGVEGLPDQMTADETDVTPGYMGEEQYEKYVKVRDTENYVLHGRYKNNNSVKTNDLQKEGVPPFSSDDSDSENGHSRGKLYKITPHKIRHKWVYFWFKFASFFGDEEFYLTCLPFLLWNVDTYLMRQTVIVWSISMYIGSVMKDIFQWQRPATPPVVRLDVDFAQEFSLPSTHAVAASSIPFTMAIVIVDRYQVPAEVAFGVATVWCLMTCGSRLYLGVHSLLDVVCGCLISLMVAMVILPFRIQIDWFIQTSPASPIVLLALCLAFSTILYPAPEIGNNTRGDALFI</sequence>
<keyword evidence="12" id="KW-1185">Reference proteome</keyword>
<evidence type="ECO:0000256" key="2">
    <source>
        <dbReference type="ARBA" id="ARBA00022692"/>
    </source>
</evidence>
<protein>
    <submittedName>
        <fullName evidence="11">SGPP2-like protein</fullName>
    </submittedName>
</protein>
<evidence type="ECO:0000256" key="4">
    <source>
        <dbReference type="ARBA" id="ARBA00022824"/>
    </source>
</evidence>
<dbReference type="PANTHER" id="PTHR14969">
    <property type="entry name" value="SPHINGOSINE-1-PHOSPHATE PHOSPHOHYDROLASE"/>
    <property type="match status" value="1"/>
</dbReference>
<keyword evidence="6 9" id="KW-0472">Membrane</keyword>